<keyword evidence="3" id="KW-1185">Reference proteome</keyword>
<reference evidence="2 3" key="1">
    <citation type="submission" date="2023-07" db="EMBL/GenBank/DDBJ databases">
        <title>Closed genome sequence of Methanimicrococcus sp. Es2.</title>
        <authorList>
            <person name="Protasov E."/>
            <person name="Platt K."/>
            <person name="Reeh H."/>
            <person name="Poehlein A."/>
            <person name="Daniel R."/>
            <person name="Brune A."/>
        </authorList>
    </citation>
    <scope>NUCLEOTIDE SEQUENCE [LARGE SCALE GENOMIC DNA]</scope>
    <source>
        <strain evidence="2 3">Es2</strain>
    </source>
</reference>
<dbReference type="GeneID" id="85197080"/>
<dbReference type="RefSeq" id="WP_316559981.1">
    <property type="nucleotide sequence ID" value="NZ_CP131062.1"/>
</dbReference>
<feature type="transmembrane region" description="Helical" evidence="1">
    <location>
        <begin position="114"/>
        <end position="135"/>
    </location>
</feature>
<evidence type="ECO:0000313" key="2">
    <source>
        <dbReference type="EMBL" id="WNY28441.1"/>
    </source>
</evidence>
<organism evidence="2 3">
    <name type="scientific">Methanimicrococcus stummii</name>
    <dbReference type="NCBI Taxonomy" id="3028294"/>
    <lineage>
        <taxon>Archaea</taxon>
        <taxon>Methanobacteriati</taxon>
        <taxon>Methanobacteriota</taxon>
        <taxon>Stenosarchaea group</taxon>
        <taxon>Methanomicrobia</taxon>
        <taxon>Methanosarcinales</taxon>
        <taxon>Methanosarcinaceae</taxon>
        <taxon>Methanimicrococcus</taxon>
    </lineage>
</organism>
<evidence type="ECO:0000313" key="3">
    <source>
        <dbReference type="Proteomes" id="UP001302662"/>
    </source>
</evidence>
<gene>
    <name evidence="2" type="ORF">MmiEs2_06270</name>
</gene>
<feature type="transmembrane region" description="Helical" evidence="1">
    <location>
        <begin position="45"/>
        <end position="70"/>
    </location>
</feature>
<evidence type="ECO:0000256" key="1">
    <source>
        <dbReference type="SAM" id="Phobius"/>
    </source>
</evidence>
<feature type="transmembrane region" description="Helical" evidence="1">
    <location>
        <begin position="82"/>
        <end position="102"/>
    </location>
</feature>
<dbReference type="KEGG" id="mees:MmiEs2_06270"/>
<sequence length="141" mass="15865">MSLSKQEKLGIVNFILTIVAIILIKYLSMYIPWLPTAPDGSTEIVSLAIITIIAVLIIHAATWVILSRYFDINADQNSKKMLIIYEILFLISIVVLYINAAYDFLPAFINENMLAGIGLFIIIQMALSIFFTYSISKMPTK</sequence>
<keyword evidence="1" id="KW-0812">Transmembrane</keyword>
<dbReference type="AlphaFoldDB" id="A0AA96VHQ9"/>
<protein>
    <submittedName>
        <fullName evidence="2">Uncharacterized protein</fullName>
    </submittedName>
</protein>
<proteinExistence type="predicted"/>
<dbReference type="Proteomes" id="UP001302662">
    <property type="component" value="Chromosome"/>
</dbReference>
<feature type="transmembrane region" description="Helical" evidence="1">
    <location>
        <begin position="12"/>
        <end position="33"/>
    </location>
</feature>
<keyword evidence="1" id="KW-1133">Transmembrane helix</keyword>
<keyword evidence="1" id="KW-0472">Membrane</keyword>
<name>A0AA96VHQ9_9EURY</name>
<dbReference type="EMBL" id="CP131062">
    <property type="protein sequence ID" value="WNY28441.1"/>
    <property type="molecule type" value="Genomic_DNA"/>
</dbReference>
<accession>A0AA96VHQ9</accession>